<reference evidence="2" key="1">
    <citation type="submission" date="2022-11" db="UniProtKB">
        <authorList>
            <consortium name="EnsemblMetazoa"/>
        </authorList>
    </citation>
    <scope>IDENTIFICATION</scope>
</reference>
<dbReference type="InterPro" id="IPR012340">
    <property type="entry name" value="NA-bd_OB-fold"/>
</dbReference>
<name>A0A913Y3U1_EXADI</name>
<keyword evidence="3" id="KW-1185">Reference proteome</keyword>
<dbReference type="OrthoDB" id="10532878at2759"/>
<dbReference type="Proteomes" id="UP000887567">
    <property type="component" value="Unplaced"/>
</dbReference>
<sequence length="412" mass="46487">MSFQNWTEATSPSKIYSVEQLKEETKPQDLVQSPKKSSKPLRCAILTKSELKKTKSATGNQAFSMTLCDETPTSTIRAICFEEAYYEVLIPTKTYIISNYKVKKGLPANTIQIYMDTGTTIEQSSIQFKVEKSNFKIAQILRKEAMHVNMLNVECKVTDIDDVKTVGKQLINKRDVYCYDGTGSIILVLWRERAENVSFAVNDVISVENAITSTYNNVINLSTTSQTIIKKLHGHALESLTTDDVPASSPITHDNIISVNTKILLMKDFKQTVHCINCNNAIQLPTSVQTDEDDSDIGVECKVCTATFLCEDTKLMNECTVRLKDTLEGESLTAKTAVIKNIFKWIEAHRKPPTRKDVLNALKLQYVMRINVTKKIIEHAQISSQNEDDALEPKQIRHDEGPHEELDKMKQD</sequence>
<evidence type="ECO:0000256" key="1">
    <source>
        <dbReference type="SAM" id="MobiDB-lite"/>
    </source>
</evidence>
<dbReference type="RefSeq" id="XP_020913692.1">
    <property type="nucleotide sequence ID" value="XM_021058033.2"/>
</dbReference>
<dbReference type="GeneID" id="110251329"/>
<dbReference type="Gene3D" id="2.40.50.140">
    <property type="entry name" value="Nucleic acid-binding proteins"/>
    <property type="match status" value="2"/>
</dbReference>
<dbReference type="EnsemblMetazoa" id="XM_021058033.2">
    <property type="protein sequence ID" value="XP_020913692.1"/>
    <property type="gene ID" value="LOC110251329"/>
</dbReference>
<organism evidence="2 3">
    <name type="scientific">Exaiptasia diaphana</name>
    <name type="common">Tropical sea anemone</name>
    <name type="synonym">Aiptasia pulchella</name>
    <dbReference type="NCBI Taxonomy" id="2652724"/>
    <lineage>
        <taxon>Eukaryota</taxon>
        <taxon>Metazoa</taxon>
        <taxon>Cnidaria</taxon>
        <taxon>Anthozoa</taxon>
        <taxon>Hexacorallia</taxon>
        <taxon>Actiniaria</taxon>
        <taxon>Aiptasiidae</taxon>
        <taxon>Exaiptasia</taxon>
    </lineage>
</organism>
<feature type="region of interest" description="Disordered" evidence="1">
    <location>
        <begin position="384"/>
        <end position="412"/>
    </location>
</feature>
<dbReference type="KEGG" id="epa:110251329"/>
<feature type="compositionally biased region" description="Basic and acidic residues" evidence="1">
    <location>
        <begin position="391"/>
        <end position="412"/>
    </location>
</feature>
<dbReference type="AlphaFoldDB" id="A0A913Y3U1"/>
<evidence type="ECO:0000313" key="2">
    <source>
        <dbReference type="EnsemblMetazoa" id="XP_020913692.1"/>
    </source>
</evidence>
<proteinExistence type="predicted"/>
<evidence type="ECO:0000313" key="3">
    <source>
        <dbReference type="Proteomes" id="UP000887567"/>
    </source>
</evidence>
<dbReference type="SUPFAM" id="SSF50249">
    <property type="entry name" value="Nucleic acid-binding proteins"/>
    <property type="match status" value="2"/>
</dbReference>
<protein>
    <submittedName>
        <fullName evidence="2">Uncharacterized protein</fullName>
    </submittedName>
</protein>
<accession>A0A913Y3U1</accession>